<dbReference type="Gene3D" id="1.10.630.10">
    <property type="entry name" value="Cytochrome P450"/>
    <property type="match status" value="1"/>
</dbReference>
<dbReference type="AlphaFoldDB" id="A0AAW0QSP9"/>
<dbReference type="PRINTS" id="PR00463">
    <property type="entry name" value="EP450I"/>
</dbReference>
<sequence length="567" mass="64459">MAGVEFLASGPWQAWPLIQACIKMAFLLLGFKMGMFFFEGYQIRMKFRKMKEQGIPIAEPHSLVWGHLKMMGAIRTRFPKDAHSHYAQIFMVQHWREFFPGAAERPPVLYLDMWPFFEPVAFLVDPGMCQDIVQDRLQPRHPQMKHLVRYISGDGNLAAWDRPVHTLWRSRLNPGFSAQNLQSHLPALIEEVETFVDLLKAKAPADGSWGNVFQLLERSTNMTFDIICRVTMNLSTNEQREGPTELQSSMRTLVRNHVIFKNLGTLRLRLNPLWQLQAWRCNRTLRRILMPRIQEQIGAGAREPQAKTQKTVVQLATKELSNEAATNKDFDRKQYGEDVLNIMKQFLFAGHDTTATTITWAFYYLSRDPAALERLRAEHTSVFGPHPSAAAAALAASPALKSCASPPVAASVRRGNPAYFLTSAAEKNSSSPMFYPTDGFAIVTGAAAMHYDPALFGPRANEFLPERFLVPEGHELYPVKYAWRPFEHGPMGCIGQELALMEMRLTLLLTMRELDVESAWDEWDMLQGRVAGNERPPTINGDRAYRTTNGLSYPTDELPVRVRLRKP</sequence>
<gene>
    <name evidence="8" type="ORF">PG999_009140</name>
</gene>
<dbReference type="InterPro" id="IPR001128">
    <property type="entry name" value="Cyt_P450"/>
</dbReference>
<dbReference type="PRINTS" id="PR00385">
    <property type="entry name" value="P450"/>
</dbReference>
<dbReference type="InterPro" id="IPR002401">
    <property type="entry name" value="Cyt_P450_E_grp-I"/>
</dbReference>
<dbReference type="GO" id="GO:0004497">
    <property type="term" value="F:monooxygenase activity"/>
    <property type="evidence" value="ECO:0007669"/>
    <property type="project" value="UniProtKB-KW"/>
</dbReference>
<dbReference type="InterPro" id="IPR036396">
    <property type="entry name" value="Cyt_P450_sf"/>
</dbReference>
<accession>A0AAW0QSP9</accession>
<evidence type="ECO:0000256" key="7">
    <source>
        <dbReference type="PIRSR" id="PIRSR602401-1"/>
    </source>
</evidence>
<keyword evidence="9" id="KW-1185">Reference proteome</keyword>
<dbReference type="GO" id="GO:0005506">
    <property type="term" value="F:iron ion binding"/>
    <property type="evidence" value="ECO:0007669"/>
    <property type="project" value="InterPro"/>
</dbReference>
<dbReference type="InterPro" id="IPR050196">
    <property type="entry name" value="Cytochrome_P450_Monoox"/>
</dbReference>
<dbReference type="SUPFAM" id="SSF48264">
    <property type="entry name" value="Cytochrome P450"/>
    <property type="match status" value="1"/>
</dbReference>
<dbReference type="PANTHER" id="PTHR24291">
    <property type="entry name" value="CYTOCHROME P450 FAMILY 4"/>
    <property type="match status" value="1"/>
</dbReference>
<evidence type="ECO:0000256" key="3">
    <source>
        <dbReference type="ARBA" id="ARBA00022723"/>
    </source>
</evidence>
<keyword evidence="5 7" id="KW-0408">Iron</keyword>
<dbReference type="Proteomes" id="UP001392437">
    <property type="component" value="Unassembled WGS sequence"/>
</dbReference>
<keyword evidence="3 7" id="KW-0479">Metal-binding</keyword>
<evidence type="ECO:0000256" key="1">
    <source>
        <dbReference type="ARBA" id="ARBA00010617"/>
    </source>
</evidence>
<dbReference type="GO" id="GO:0016705">
    <property type="term" value="F:oxidoreductase activity, acting on paired donors, with incorporation or reduction of molecular oxygen"/>
    <property type="evidence" value="ECO:0007669"/>
    <property type="project" value="InterPro"/>
</dbReference>
<feature type="binding site" description="axial binding residue" evidence="7">
    <location>
        <position position="493"/>
    </location>
    <ligand>
        <name>heme</name>
        <dbReference type="ChEBI" id="CHEBI:30413"/>
    </ligand>
    <ligandPart>
        <name>Fe</name>
        <dbReference type="ChEBI" id="CHEBI:18248"/>
    </ligandPart>
</feature>
<evidence type="ECO:0000313" key="9">
    <source>
        <dbReference type="Proteomes" id="UP001392437"/>
    </source>
</evidence>
<evidence type="ECO:0000256" key="5">
    <source>
        <dbReference type="ARBA" id="ARBA00023004"/>
    </source>
</evidence>
<proteinExistence type="inferred from homology"/>
<comment type="similarity">
    <text evidence="1">Belongs to the cytochrome P450 family.</text>
</comment>
<keyword evidence="4" id="KW-0560">Oxidoreductase</keyword>
<keyword evidence="6" id="KW-0503">Monooxygenase</keyword>
<comment type="caution">
    <text evidence="8">The sequence shown here is derived from an EMBL/GenBank/DDBJ whole genome shotgun (WGS) entry which is preliminary data.</text>
</comment>
<dbReference type="EMBL" id="JAQQWP010000008">
    <property type="protein sequence ID" value="KAK8105781.1"/>
    <property type="molecule type" value="Genomic_DNA"/>
</dbReference>
<evidence type="ECO:0008006" key="10">
    <source>
        <dbReference type="Google" id="ProtNLM"/>
    </source>
</evidence>
<organism evidence="8 9">
    <name type="scientific">Apiospora kogelbergensis</name>
    <dbReference type="NCBI Taxonomy" id="1337665"/>
    <lineage>
        <taxon>Eukaryota</taxon>
        <taxon>Fungi</taxon>
        <taxon>Dikarya</taxon>
        <taxon>Ascomycota</taxon>
        <taxon>Pezizomycotina</taxon>
        <taxon>Sordariomycetes</taxon>
        <taxon>Xylariomycetidae</taxon>
        <taxon>Amphisphaeriales</taxon>
        <taxon>Apiosporaceae</taxon>
        <taxon>Apiospora</taxon>
    </lineage>
</organism>
<reference evidence="8 9" key="1">
    <citation type="submission" date="2023-01" db="EMBL/GenBank/DDBJ databases">
        <title>Analysis of 21 Apiospora genomes using comparative genomics revels a genus with tremendous synthesis potential of carbohydrate active enzymes and secondary metabolites.</title>
        <authorList>
            <person name="Sorensen T."/>
        </authorList>
    </citation>
    <scope>NUCLEOTIDE SEQUENCE [LARGE SCALE GENOMIC DNA]</scope>
    <source>
        <strain evidence="8 9">CBS 117206</strain>
    </source>
</reference>
<comment type="cofactor">
    <cofactor evidence="7">
        <name>heme</name>
        <dbReference type="ChEBI" id="CHEBI:30413"/>
    </cofactor>
</comment>
<evidence type="ECO:0000256" key="4">
    <source>
        <dbReference type="ARBA" id="ARBA00023002"/>
    </source>
</evidence>
<dbReference type="GO" id="GO:0020037">
    <property type="term" value="F:heme binding"/>
    <property type="evidence" value="ECO:0007669"/>
    <property type="project" value="InterPro"/>
</dbReference>
<dbReference type="Pfam" id="PF00067">
    <property type="entry name" value="p450"/>
    <property type="match status" value="1"/>
</dbReference>
<dbReference type="PANTHER" id="PTHR24291:SF50">
    <property type="entry name" value="BIFUNCTIONAL ALBAFLAVENONE MONOOXYGENASE_TERPENE SYNTHASE"/>
    <property type="match status" value="1"/>
</dbReference>
<keyword evidence="2 7" id="KW-0349">Heme</keyword>
<evidence type="ECO:0000256" key="6">
    <source>
        <dbReference type="ARBA" id="ARBA00023033"/>
    </source>
</evidence>
<protein>
    <recommendedName>
        <fullName evidence="10">Cytochrome P450</fullName>
    </recommendedName>
</protein>
<evidence type="ECO:0000256" key="2">
    <source>
        <dbReference type="ARBA" id="ARBA00022617"/>
    </source>
</evidence>
<evidence type="ECO:0000313" key="8">
    <source>
        <dbReference type="EMBL" id="KAK8105781.1"/>
    </source>
</evidence>
<name>A0AAW0QSP9_9PEZI</name>